<dbReference type="Proteomes" id="UP001223586">
    <property type="component" value="Unassembled WGS sequence"/>
</dbReference>
<feature type="transmembrane region" description="Helical" evidence="6">
    <location>
        <begin position="98"/>
        <end position="116"/>
    </location>
</feature>
<dbReference type="InterPro" id="IPR002797">
    <property type="entry name" value="Polysacc_synth"/>
</dbReference>
<reference evidence="7 8" key="1">
    <citation type="submission" date="2023-07" db="EMBL/GenBank/DDBJ databases">
        <title>Genomic Encyclopedia of Type Strains, Phase IV (KMG-IV): sequencing the most valuable type-strain genomes for metagenomic binning, comparative biology and taxonomic classification.</title>
        <authorList>
            <person name="Goeker M."/>
        </authorList>
    </citation>
    <scope>NUCLEOTIDE SEQUENCE [LARGE SCALE GENOMIC DNA]</scope>
    <source>
        <strain evidence="7 8">DSM 23837</strain>
    </source>
</reference>
<keyword evidence="3 6" id="KW-0812">Transmembrane</keyword>
<keyword evidence="2" id="KW-1003">Cell membrane</keyword>
<dbReference type="InterPro" id="IPR050833">
    <property type="entry name" value="Poly_Biosynth_Transport"/>
</dbReference>
<name>A0ABT9WX80_9BACI</name>
<keyword evidence="8" id="KW-1185">Reference proteome</keyword>
<comment type="subcellular location">
    <subcellularLocation>
        <location evidence="1">Cell membrane</location>
        <topology evidence="1">Multi-pass membrane protein</topology>
    </subcellularLocation>
</comment>
<feature type="transmembrane region" description="Helical" evidence="6">
    <location>
        <begin position="461"/>
        <end position="480"/>
    </location>
</feature>
<feature type="transmembrane region" description="Helical" evidence="6">
    <location>
        <begin position="336"/>
        <end position="355"/>
    </location>
</feature>
<sequence length="533" mass="58363">MKGKARGRLSEHETKKLMQGAFILTVAAVATKVLSAVYRVPFQNIVGDTGFYIYQQVYPIYGIAIALSISGFPVMISKMLAEAAELQKESEVKKVIQAAYQVLFGLGFLLFAGFYFGAPKVAEWMGDPLLSPLIKMVSFVFLFLPLLSVWRGFFQGKGEMLPTAVSQVSEQTIRVISILVLSYFLISNGYSLYDTGIGALLGSVAGSLAALIVLFLFVLFRQRDLLEFKVVDWKIFKKVAITIIFQGTAICMSSMLLVLLQLIDSLNLYATLVSSGIDGQLAKELKGVYDRGQPLVQLGIVFATSLSWTLVPMVTAAAKKGQMDVLHGYIQTTIKISIIVGAGAAVGLMNIISPVNVMLFENDKGSSVIAIFVFAIFFCSIILTSAAVLQGLGSIYKPVRYIGIGLVIKFFGNHLLIPLFGTMGASFASVCSLGVIAFLLMRQLKKRLTKPLLPKRFYPHLLLSLTAMSIVLQLWMMIFAPGSGRLVNTSVALTAVLVGGFCYFVIVIRKQLLDEKELEYIPFLGKLLLVLRK</sequence>
<evidence type="ECO:0000256" key="4">
    <source>
        <dbReference type="ARBA" id="ARBA00022989"/>
    </source>
</evidence>
<feature type="transmembrane region" description="Helical" evidence="6">
    <location>
        <begin position="295"/>
        <end position="315"/>
    </location>
</feature>
<gene>
    <name evidence="7" type="ORF">J2S08_003789</name>
</gene>
<evidence type="ECO:0000313" key="7">
    <source>
        <dbReference type="EMBL" id="MDQ0177898.1"/>
    </source>
</evidence>
<evidence type="ECO:0000256" key="1">
    <source>
        <dbReference type="ARBA" id="ARBA00004651"/>
    </source>
</evidence>
<comment type="caution">
    <text evidence="7">The sequence shown here is derived from an EMBL/GenBank/DDBJ whole genome shotgun (WGS) entry which is preliminary data.</text>
</comment>
<dbReference type="Pfam" id="PF01943">
    <property type="entry name" value="Polysacc_synt"/>
    <property type="match status" value="1"/>
</dbReference>
<feature type="transmembrane region" description="Helical" evidence="6">
    <location>
        <begin position="175"/>
        <end position="193"/>
    </location>
</feature>
<feature type="transmembrane region" description="Helical" evidence="6">
    <location>
        <begin position="401"/>
        <end position="417"/>
    </location>
</feature>
<dbReference type="PIRSF" id="PIRSF038958">
    <property type="entry name" value="PG_synth_SpoVB"/>
    <property type="match status" value="1"/>
</dbReference>
<evidence type="ECO:0000256" key="2">
    <source>
        <dbReference type="ARBA" id="ARBA00022475"/>
    </source>
</evidence>
<feature type="transmembrane region" description="Helical" evidence="6">
    <location>
        <begin position="21"/>
        <end position="38"/>
    </location>
</feature>
<dbReference type="RefSeq" id="WP_307232278.1">
    <property type="nucleotide sequence ID" value="NZ_JAUSTT010000029.1"/>
</dbReference>
<feature type="transmembrane region" description="Helical" evidence="6">
    <location>
        <begin position="199"/>
        <end position="220"/>
    </location>
</feature>
<dbReference type="InterPro" id="IPR024923">
    <property type="entry name" value="PG_synth_SpoVB"/>
</dbReference>
<proteinExistence type="predicted"/>
<keyword evidence="5 6" id="KW-0472">Membrane</keyword>
<accession>A0ABT9WX80</accession>
<dbReference type="CDD" id="cd13124">
    <property type="entry name" value="MATE_SpoVB_like"/>
    <property type="match status" value="1"/>
</dbReference>
<organism evidence="7 8">
    <name type="scientific">Bacillus chungangensis</name>
    <dbReference type="NCBI Taxonomy" id="587633"/>
    <lineage>
        <taxon>Bacteria</taxon>
        <taxon>Bacillati</taxon>
        <taxon>Bacillota</taxon>
        <taxon>Bacilli</taxon>
        <taxon>Bacillales</taxon>
        <taxon>Bacillaceae</taxon>
        <taxon>Bacillus</taxon>
    </lineage>
</organism>
<feature type="transmembrane region" description="Helical" evidence="6">
    <location>
        <begin position="136"/>
        <end position="154"/>
    </location>
</feature>
<dbReference type="PANTHER" id="PTHR30250:SF29">
    <property type="entry name" value="POLYSACCHARIDE BIOSYNTHESIS PROTEIN C-TERMINAL DOMAIN-CONTAINING PROTEIN"/>
    <property type="match status" value="1"/>
</dbReference>
<feature type="transmembrane region" description="Helical" evidence="6">
    <location>
        <begin position="241"/>
        <end position="263"/>
    </location>
</feature>
<dbReference type="PANTHER" id="PTHR30250">
    <property type="entry name" value="PST FAMILY PREDICTED COLANIC ACID TRANSPORTER"/>
    <property type="match status" value="1"/>
</dbReference>
<dbReference type="EMBL" id="JAUSTT010000029">
    <property type="protein sequence ID" value="MDQ0177898.1"/>
    <property type="molecule type" value="Genomic_DNA"/>
</dbReference>
<evidence type="ECO:0000256" key="6">
    <source>
        <dbReference type="SAM" id="Phobius"/>
    </source>
</evidence>
<feature type="transmembrane region" description="Helical" evidence="6">
    <location>
        <begin position="367"/>
        <end position="389"/>
    </location>
</feature>
<protein>
    <submittedName>
        <fullName evidence="7">PST family polysaccharide transporter</fullName>
    </submittedName>
</protein>
<keyword evidence="4 6" id="KW-1133">Transmembrane helix</keyword>
<evidence type="ECO:0000256" key="5">
    <source>
        <dbReference type="ARBA" id="ARBA00023136"/>
    </source>
</evidence>
<feature type="transmembrane region" description="Helical" evidence="6">
    <location>
        <begin position="423"/>
        <end position="441"/>
    </location>
</feature>
<feature type="transmembrane region" description="Helical" evidence="6">
    <location>
        <begin position="486"/>
        <end position="508"/>
    </location>
</feature>
<evidence type="ECO:0000313" key="8">
    <source>
        <dbReference type="Proteomes" id="UP001223586"/>
    </source>
</evidence>
<feature type="transmembrane region" description="Helical" evidence="6">
    <location>
        <begin position="58"/>
        <end position="77"/>
    </location>
</feature>
<evidence type="ECO:0000256" key="3">
    <source>
        <dbReference type="ARBA" id="ARBA00022692"/>
    </source>
</evidence>